<keyword evidence="2" id="KW-1133">Transmembrane helix</keyword>
<proteinExistence type="predicted"/>
<accession>A0A8I1KJ43</accession>
<feature type="compositionally biased region" description="Basic and acidic residues" evidence="1">
    <location>
        <begin position="1"/>
        <end position="13"/>
    </location>
</feature>
<sequence>MDPDLVRQQEEAQRVASGAAPKPAEESPAPAVAQVESVATFAPEVTFAEPVAEAPAAPAFEPGRKPPLPPHWQAESNEHAAEIQAPAPAVEAEVVAVEAPVFEPAVAEVAAVAAAVAAAPAAAAPAPAAAALVEKAPAPKKAGNPNRNALPPMGRRKKVEGEPVKKGFFRGWLKFVVLTLVGALLGAGAGFGAVQYLHLAPEQLNTTLAYGGGAGAVLLGLWALLHFDV</sequence>
<comment type="caution">
    <text evidence="3">The sequence shown here is derived from an EMBL/GenBank/DDBJ whole genome shotgun (WGS) entry which is preliminary data.</text>
</comment>
<feature type="transmembrane region" description="Helical" evidence="2">
    <location>
        <begin position="175"/>
        <end position="196"/>
    </location>
</feature>
<name>A0A8I1KJ43_9HYPH</name>
<reference evidence="3 4" key="1">
    <citation type="submission" date="2020-12" db="EMBL/GenBank/DDBJ databases">
        <title>Revised draft genomes of Rhodomicrobium vannielii ATCC 17100 and Rhodomicrobium udaipurense JA643.</title>
        <authorList>
            <person name="Conners E.M."/>
            <person name="Davenport E.J."/>
            <person name="Bose A."/>
        </authorList>
    </citation>
    <scope>NUCLEOTIDE SEQUENCE [LARGE SCALE GENOMIC DNA]</scope>
    <source>
        <strain evidence="3 4">JA643</strain>
    </source>
</reference>
<evidence type="ECO:0000313" key="4">
    <source>
        <dbReference type="Proteomes" id="UP000623250"/>
    </source>
</evidence>
<keyword evidence="4" id="KW-1185">Reference proteome</keyword>
<organism evidence="3 4">
    <name type="scientific">Rhodomicrobium udaipurense</name>
    <dbReference type="NCBI Taxonomy" id="1202716"/>
    <lineage>
        <taxon>Bacteria</taxon>
        <taxon>Pseudomonadati</taxon>
        <taxon>Pseudomonadota</taxon>
        <taxon>Alphaproteobacteria</taxon>
        <taxon>Hyphomicrobiales</taxon>
        <taxon>Hyphomicrobiaceae</taxon>
        <taxon>Rhodomicrobium</taxon>
    </lineage>
</organism>
<feature type="region of interest" description="Disordered" evidence="1">
    <location>
        <begin position="52"/>
        <end position="82"/>
    </location>
</feature>
<dbReference type="EMBL" id="JAEMUK010000013">
    <property type="protein sequence ID" value="MBJ7543342.1"/>
    <property type="molecule type" value="Genomic_DNA"/>
</dbReference>
<feature type="compositionally biased region" description="Low complexity" evidence="1">
    <location>
        <begin position="52"/>
        <end position="61"/>
    </location>
</feature>
<dbReference type="AlphaFoldDB" id="A0A8I1KJ43"/>
<dbReference type="Proteomes" id="UP000623250">
    <property type="component" value="Unassembled WGS sequence"/>
</dbReference>
<evidence type="ECO:0000256" key="1">
    <source>
        <dbReference type="SAM" id="MobiDB-lite"/>
    </source>
</evidence>
<protein>
    <submittedName>
        <fullName evidence="3">Uncharacterized protein</fullName>
    </submittedName>
</protein>
<gene>
    <name evidence="3" type="ORF">JDN41_07210</name>
</gene>
<feature type="region of interest" description="Disordered" evidence="1">
    <location>
        <begin position="1"/>
        <end position="32"/>
    </location>
</feature>
<keyword evidence="2" id="KW-0812">Transmembrane</keyword>
<keyword evidence="2" id="KW-0472">Membrane</keyword>
<feature type="transmembrane region" description="Helical" evidence="2">
    <location>
        <begin position="208"/>
        <end position="227"/>
    </location>
</feature>
<feature type="compositionally biased region" description="Low complexity" evidence="1">
    <location>
        <begin position="16"/>
        <end position="32"/>
    </location>
</feature>
<dbReference type="RefSeq" id="WP_037238974.1">
    <property type="nucleotide sequence ID" value="NZ_JAEMUK010000013.1"/>
</dbReference>
<evidence type="ECO:0000313" key="3">
    <source>
        <dbReference type="EMBL" id="MBJ7543342.1"/>
    </source>
</evidence>
<evidence type="ECO:0000256" key="2">
    <source>
        <dbReference type="SAM" id="Phobius"/>
    </source>
</evidence>
<feature type="region of interest" description="Disordered" evidence="1">
    <location>
        <begin position="137"/>
        <end position="158"/>
    </location>
</feature>